<dbReference type="InterPro" id="IPR029052">
    <property type="entry name" value="Metallo-depent_PP-like"/>
</dbReference>
<name>T1AUD2_9ZZZZ</name>
<dbReference type="AlphaFoldDB" id="T1AUD2"/>
<proteinExistence type="predicted"/>
<accession>T1AUD2</accession>
<protein>
    <submittedName>
        <fullName evidence="1">Metallophosphoesterase</fullName>
    </submittedName>
</protein>
<reference evidence="1" key="1">
    <citation type="submission" date="2013-08" db="EMBL/GenBank/DDBJ databases">
        <authorList>
            <person name="Mendez C."/>
            <person name="Richter M."/>
            <person name="Ferrer M."/>
            <person name="Sanchez J."/>
        </authorList>
    </citation>
    <scope>NUCLEOTIDE SEQUENCE</scope>
</reference>
<evidence type="ECO:0000313" key="1">
    <source>
        <dbReference type="EMBL" id="EQD45625.1"/>
    </source>
</evidence>
<organism evidence="1">
    <name type="scientific">mine drainage metagenome</name>
    <dbReference type="NCBI Taxonomy" id="410659"/>
    <lineage>
        <taxon>unclassified sequences</taxon>
        <taxon>metagenomes</taxon>
        <taxon>ecological metagenomes</taxon>
    </lineage>
</organism>
<dbReference type="PANTHER" id="PTHR37523">
    <property type="entry name" value="METALLOPHOSPHOESTERASE"/>
    <property type="match status" value="1"/>
</dbReference>
<dbReference type="EMBL" id="AUZZ01006671">
    <property type="protein sequence ID" value="EQD45625.1"/>
    <property type="molecule type" value="Genomic_DNA"/>
</dbReference>
<comment type="caution">
    <text evidence="1">The sequence shown here is derived from an EMBL/GenBank/DDBJ whole genome shotgun (WGS) entry which is preliminary data.</text>
</comment>
<gene>
    <name evidence="1" type="ORF">B2A_09235</name>
</gene>
<sequence>MALRIFFASDLHGSELAMNKLINSAQFYKLKYIVVGGDLTGKVLVPIVRDGKRYNLELFGEQKRVKESELEEIEQEIRLNGEYYRIMNRDEYESIQGNPKLIRKIFIEEMLRSLDAFFQKAHSKLQPIGAKMLLLAGNDDYDEVADYIKKNSDETLTEFDKKAVDIEGYSFVGYGYSNKTPWNTPRERDESTIYKELSSLVSRVDADRSVYIMHVPPVDTKIDKAPELTADLKQKVNSGYMAMRSVGSTSVRRIIEEHPPIAGLHGHIHEAMGVDYIKSAGGKMVPIFNPGSDYSSGILNGVIIDFDGYKVGRYNFTRG</sequence>
<reference evidence="1" key="2">
    <citation type="journal article" date="2014" name="ISME J.">
        <title>Microbial stratification in low pH oxic and suboxic macroscopic growths along an acid mine drainage.</title>
        <authorList>
            <person name="Mendez-Garcia C."/>
            <person name="Mesa V."/>
            <person name="Sprenger R.R."/>
            <person name="Richter M."/>
            <person name="Diez M.S."/>
            <person name="Solano J."/>
            <person name="Bargiela R."/>
            <person name="Golyshina O.V."/>
            <person name="Manteca A."/>
            <person name="Ramos J.L."/>
            <person name="Gallego J.R."/>
            <person name="Llorente I."/>
            <person name="Martins Dos Santos V.A."/>
            <person name="Jensen O.N."/>
            <person name="Pelaez A.I."/>
            <person name="Sanchez J."/>
            <person name="Ferrer M."/>
        </authorList>
    </citation>
    <scope>NUCLEOTIDE SEQUENCE</scope>
</reference>
<dbReference type="PANTHER" id="PTHR37523:SF1">
    <property type="entry name" value="CALCINEURIN-LIKE PHOSPHOESTERASE DOMAIN-CONTAINING PROTEIN"/>
    <property type="match status" value="1"/>
</dbReference>
<dbReference type="SUPFAM" id="SSF56300">
    <property type="entry name" value="Metallo-dependent phosphatases"/>
    <property type="match status" value="1"/>
</dbReference>
<dbReference type="Gene3D" id="3.60.21.10">
    <property type="match status" value="1"/>
</dbReference>